<comment type="caution">
    <text evidence="1">The sequence shown here is derived from an EMBL/GenBank/DDBJ whole genome shotgun (WGS) entry which is preliminary data.</text>
</comment>
<sequence length="51" mass="4676">MGLVFLVSGWTTGILGATFGGGGSGGASVVGAGNIGGAAGASGVIIITEYF</sequence>
<dbReference type="Proteomes" id="UP000811545">
    <property type="component" value="Unassembled WGS sequence"/>
</dbReference>
<name>A0A9E2F834_PSYF1</name>
<gene>
    <name evidence="1" type="ORF">DDT42_02115</name>
</gene>
<evidence type="ECO:0000313" key="2">
    <source>
        <dbReference type="Proteomes" id="UP000811545"/>
    </source>
</evidence>
<dbReference type="EMBL" id="QLTW01000396">
    <property type="protein sequence ID" value="MBT9146233.1"/>
    <property type="molecule type" value="Genomic_DNA"/>
</dbReference>
<reference evidence="1 2" key="1">
    <citation type="journal article" date="2021" name="bioRxiv">
        <title>Unique metabolic strategies in Hadean analogues reveal hints for primordial physiology.</title>
        <authorList>
            <person name="Nobu M.K."/>
            <person name="Nakai R."/>
            <person name="Tamazawa S."/>
            <person name="Mori H."/>
            <person name="Toyoda A."/>
            <person name="Ijiri A."/>
            <person name="Suzuki S."/>
            <person name="Kurokawa K."/>
            <person name="Kamagata Y."/>
            <person name="Tamaki H."/>
        </authorList>
    </citation>
    <scope>NUCLEOTIDE SEQUENCE [LARGE SCALE GENOMIC DNA]</scope>
    <source>
        <strain evidence="1">BS525</strain>
    </source>
</reference>
<proteinExistence type="predicted"/>
<organism evidence="1 2">
    <name type="scientific">Psychracetigena formicireducens</name>
    <dbReference type="NCBI Taxonomy" id="2986056"/>
    <lineage>
        <taxon>Bacteria</taxon>
        <taxon>Bacillati</taxon>
        <taxon>Candidatus Lithacetigenota</taxon>
        <taxon>Candidatus Psychracetigena</taxon>
    </lineage>
</organism>
<dbReference type="AlphaFoldDB" id="A0A9E2F834"/>
<accession>A0A9E2F834</accession>
<evidence type="ECO:0000313" key="1">
    <source>
        <dbReference type="EMBL" id="MBT9146233.1"/>
    </source>
</evidence>
<protein>
    <submittedName>
        <fullName evidence="1">Uncharacterized protein</fullName>
    </submittedName>
</protein>